<accession>Q2J7T4</accession>
<dbReference type="AlphaFoldDB" id="Q2J7T4"/>
<organism evidence="2 3">
    <name type="scientific">Frankia casuarinae (strain DSM 45818 / CECT 9043 / HFP020203 / CcI3)</name>
    <dbReference type="NCBI Taxonomy" id="106370"/>
    <lineage>
        <taxon>Bacteria</taxon>
        <taxon>Bacillati</taxon>
        <taxon>Actinomycetota</taxon>
        <taxon>Actinomycetes</taxon>
        <taxon>Frankiales</taxon>
        <taxon>Frankiaceae</taxon>
        <taxon>Frankia</taxon>
    </lineage>
</organism>
<keyword evidence="3" id="KW-1185">Reference proteome</keyword>
<feature type="compositionally biased region" description="Low complexity" evidence="1">
    <location>
        <begin position="415"/>
        <end position="436"/>
    </location>
</feature>
<dbReference type="KEGG" id="fra:Francci3_3301"/>
<feature type="compositionally biased region" description="Basic and acidic residues" evidence="1">
    <location>
        <begin position="197"/>
        <end position="211"/>
    </location>
</feature>
<proteinExistence type="predicted"/>
<dbReference type="HOGENOM" id="CLU_453264_0_0_11"/>
<feature type="compositionally biased region" description="Gly residues" evidence="1">
    <location>
        <begin position="263"/>
        <end position="272"/>
    </location>
</feature>
<protein>
    <submittedName>
        <fullName evidence="2">Uncharacterized protein</fullName>
    </submittedName>
</protein>
<evidence type="ECO:0000256" key="1">
    <source>
        <dbReference type="SAM" id="MobiDB-lite"/>
    </source>
</evidence>
<reference evidence="2 3" key="1">
    <citation type="journal article" date="2007" name="Genome Res.">
        <title>Genome characteristics of facultatively symbiotic Frankia sp. strains reflect host range and host plant biogeography.</title>
        <authorList>
            <person name="Normand P."/>
            <person name="Lapierre P."/>
            <person name="Tisa L.S."/>
            <person name="Gogarten J.P."/>
            <person name="Alloisio N."/>
            <person name="Bagnarol E."/>
            <person name="Bassi C.A."/>
            <person name="Berry A.M."/>
            <person name="Bickhart D.M."/>
            <person name="Choisne N."/>
            <person name="Couloux A."/>
            <person name="Cournoyer B."/>
            <person name="Cruveiller S."/>
            <person name="Daubin V."/>
            <person name="Demange N."/>
            <person name="Francino M.P."/>
            <person name="Goltsman E."/>
            <person name="Huang Y."/>
            <person name="Kopp O.R."/>
            <person name="Labarre L."/>
            <person name="Lapidus A."/>
            <person name="Lavire C."/>
            <person name="Marechal J."/>
            <person name="Martinez M."/>
            <person name="Mastronunzio J.E."/>
            <person name="Mullin B.C."/>
            <person name="Niemann J."/>
            <person name="Pujic P."/>
            <person name="Rawnsley T."/>
            <person name="Rouy Z."/>
            <person name="Schenowitz C."/>
            <person name="Sellstedt A."/>
            <person name="Tavares F."/>
            <person name="Tomkins J.P."/>
            <person name="Vallenet D."/>
            <person name="Valverde C."/>
            <person name="Wall L.G."/>
            <person name="Wang Y."/>
            <person name="Medigue C."/>
            <person name="Benson D.R."/>
        </authorList>
    </citation>
    <scope>NUCLEOTIDE SEQUENCE [LARGE SCALE GENOMIC DNA]</scope>
    <source>
        <strain evidence="3">DSM 45818 / CECT 9043 / CcI3</strain>
    </source>
</reference>
<dbReference type="STRING" id="106370.Francci3_3301"/>
<dbReference type="EMBL" id="CP000249">
    <property type="protein sequence ID" value="ABD12658.1"/>
    <property type="molecule type" value="Genomic_DNA"/>
</dbReference>
<name>Q2J7T4_FRACC</name>
<feature type="compositionally biased region" description="Basic and acidic residues" evidence="1">
    <location>
        <begin position="357"/>
        <end position="370"/>
    </location>
</feature>
<feature type="compositionally biased region" description="Low complexity" evidence="1">
    <location>
        <begin position="215"/>
        <end position="230"/>
    </location>
</feature>
<sequence>MRRCRCRCPRPGPRFERRGLLTGDDRGWCGEYVQPLRVEGEGATEAAFGEAGEEGDGATGVGGDVPVGEAGVCLAGRFGEQLADLDGIVGGGIPPPGPGVEVTVGGCGLVQRGGEGGGVPTGEPGADLVGDRGGQDAFDEFAVVTFVGGAQQPAVTVADRFQRGVREVDQMDGEWEPLGEGAQVGEAEHTGSAQGEFRGDGRMRGVQHPEGEQDGVAAAAGGSGAGEPAATLGGGADRGVEVTEGVADAEPADEVGPAGVQGGVGAAPGGGHGQDHLGGNAVGERVRGHPQPGQIGVGERRVLPQVGAGEVGVERQRKVRVVQRVQAGFAIAETASRAVSAAVSRTGWVPGGGAGDEGAHAEGDAEEHVGVEPMVRGDTPDGGELPAGRPTVGVPGDRVQRGEQQGGRRGRQDGCRPGQAAQVVDDPGGAAAAVLPGEGGGRWGVLRPHAGCSGQAEGSVVGRGGADPPGPGAGPRSTSMGKVPLPAGAVLVVEETVIPPAESGTVGVQRKIPAGRAVVGAAHGNPSGRVAAASARSRARRWARIHAAAASSAGSGSPQLRTSSQPSRCSRISKTVLIVRSATTPLCASWPMILEAVGAPAR</sequence>
<feature type="region of interest" description="Disordered" evidence="1">
    <location>
        <begin position="170"/>
        <end position="237"/>
    </location>
</feature>
<dbReference type="Proteomes" id="UP000001937">
    <property type="component" value="Chromosome"/>
</dbReference>
<feature type="region of interest" description="Disordered" evidence="1">
    <location>
        <begin position="350"/>
        <end position="479"/>
    </location>
</feature>
<gene>
    <name evidence="2" type="ordered locus">Francci3_3301</name>
</gene>
<evidence type="ECO:0000313" key="2">
    <source>
        <dbReference type="EMBL" id="ABD12658.1"/>
    </source>
</evidence>
<evidence type="ECO:0000313" key="3">
    <source>
        <dbReference type="Proteomes" id="UP000001937"/>
    </source>
</evidence>
<feature type="region of interest" description="Disordered" evidence="1">
    <location>
        <begin position="263"/>
        <end position="297"/>
    </location>
</feature>